<dbReference type="SUPFAM" id="SSF51445">
    <property type="entry name" value="(Trans)glycosidases"/>
    <property type="match status" value="1"/>
</dbReference>
<reference evidence="7 8" key="3">
    <citation type="journal article" date="2019" name="Nat. Med.">
        <title>A library of human gut bacterial isolates paired with longitudinal multiomics data enables mechanistic microbiome research.</title>
        <authorList>
            <person name="Poyet M."/>
            <person name="Groussin M."/>
            <person name="Gibbons S.M."/>
            <person name="Avila-Pacheco J."/>
            <person name="Jiang X."/>
            <person name="Kearney S.M."/>
            <person name="Perrotta A.R."/>
            <person name="Berdy B."/>
            <person name="Zhao S."/>
            <person name="Lieberman T.D."/>
            <person name="Swanson P.K."/>
            <person name="Smith M."/>
            <person name="Roesemann S."/>
            <person name="Alexander J.E."/>
            <person name="Rich S.A."/>
            <person name="Livny J."/>
            <person name="Vlamakis H."/>
            <person name="Clish C."/>
            <person name="Bullock K."/>
            <person name="Deik A."/>
            <person name="Scott J."/>
            <person name="Pierce K.A."/>
            <person name="Xavier R.J."/>
            <person name="Alm E.J."/>
        </authorList>
    </citation>
    <scope>NUCLEOTIDE SEQUENCE [LARGE SCALE GENOMIC DNA]</scope>
    <source>
        <strain evidence="3 7">BIOML-A58</strain>
        <strain evidence="2 8">BIOML-A73</strain>
    </source>
</reference>
<evidence type="ECO:0000313" key="6">
    <source>
        <dbReference type="Proteomes" id="UP000196036"/>
    </source>
</evidence>
<proteinExistence type="predicted"/>
<evidence type="ECO:0000313" key="2">
    <source>
        <dbReference type="EMBL" id="KAB6079177.1"/>
    </source>
</evidence>
<dbReference type="Proteomes" id="UP001197958">
    <property type="component" value="Unassembled WGS sequence"/>
</dbReference>
<gene>
    <name evidence="5" type="ORF">B5E52_18665</name>
    <name evidence="3" type="ORF">GA398_19815</name>
    <name evidence="2" type="ORF">GA560_20580</name>
    <name evidence="4" type="ORF">LDZ35_01360</name>
</gene>
<dbReference type="AlphaFoldDB" id="A0A1Y4V393"/>
<reference evidence="5" key="2">
    <citation type="journal article" date="2018" name="BMC Genomics">
        <title>Whole genome sequencing and function prediction of 133 gut anaerobes isolated from chicken caecum in pure cultures.</title>
        <authorList>
            <person name="Medvecky M."/>
            <person name="Cejkova D."/>
            <person name="Polansky O."/>
            <person name="Karasova D."/>
            <person name="Kubasova T."/>
            <person name="Cizek A."/>
            <person name="Rychlik I."/>
        </authorList>
    </citation>
    <scope>NUCLEOTIDE SEQUENCE</scope>
    <source>
        <strain evidence="5">An109</strain>
    </source>
</reference>
<accession>A0A1Y4V393</accession>
<feature type="chain" id="PRO_5042692027" evidence="1">
    <location>
        <begin position="25"/>
        <end position="573"/>
    </location>
</feature>
<dbReference type="GO" id="GO:0005524">
    <property type="term" value="F:ATP binding"/>
    <property type="evidence" value="ECO:0007669"/>
    <property type="project" value="UniProtKB-KW"/>
</dbReference>
<evidence type="ECO:0000313" key="4">
    <source>
        <dbReference type="EMBL" id="MCA4521862.1"/>
    </source>
</evidence>
<dbReference type="InterPro" id="IPR017853">
    <property type="entry name" value="GH"/>
</dbReference>
<evidence type="ECO:0000313" key="8">
    <source>
        <dbReference type="Proteomes" id="UP000474077"/>
    </source>
</evidence>
<keyword evidence="2" id="KW-0547">Nucleotide-binding</keyword>
<evidence type="ECO:0000256" key="1">
    <source>
        <dbReference type="SAM" id="SignalP"/>
    </source>
</evidence>
<dbReference type="RefSeq" id="WP_053095309.1">
    <property type="nucleotide sequence ID" value="NZ_CP042282.1"/>
</dbReference>
<dbReference type="Gene3D" id="3.20.20.80">
    <property type="entry name" value="Glycosidases"/>
    <property type="match status" value="1"/>
</dbReference>
<keyword evidence="1" id="KW-0732">Signal</keyword>
<sequence length="573" mass="64708">MKKKFIIYILFPLLILAVGMSACTEDTILADAGKLPDETTMGSIGSTLRSNSSFSGKAVIELTNDSEDEIVVDEIFYQLSRPATSDVKVTVKLENEMSMEFEAEIKADNAKIEAFNESMVAAHWRQKPLLKSAVFPKGNVISGEGILTIPAGKEKSSSIKLTLSTHNLPADYDAYELLFAIEQTNADGETEKQYLRYRVNVRQKAGEIISEDGVNIATLDTRFLSVFYLNTSTYQPILADIFIYVRTNTETREKEAYSMGNIVNLRIATVGYDKESGRAILTLNNDLRYVLENTATYIRPLQDHERKVCLCIEGGGKGLGFCNMNDAQIADFTKQVKDAIEYYQLDGVNLWDVGSGYDKAGMPPVNTTSYPKLIKSLRDAMPGKMLTLVDKDEPTASFYDPALCEGIEVGKYIDYAWHGYVSEEEEVQIIEPWETEHPYSDYTRKPIAGLTAERYGSVNMPLYPKSAEGILNASKKKAIMWKKEENRKKNNIIVFGSDMISDEQNQYEYRMENGYLSFIGAIAEDGLEWGKNPRPPFMEREENGEYNYGISETVTDEHRQKFHLGYRYLAKDW</sequence>
<dbReference type="EMBL" id="WDED01000037">
    <property type="protein sequence ID" value="KAB6144119.1"/>
    <property type="molecule type" value="Genomic_DNA"/>
</dbReference>
<reference evidence="4" key="4">
    <citation type="submission" date="2023-08" db="EMBL/GenBank/DDBJ databases">
        <title>Mucin Metabolism Genes Underlie the Key Renovations of Bacteroides xylanisolvens Genomes in Captive Great Apes.</title>
        <authorList>
            <person name="Nishida A.H."/>
        </authorList>
    </citation>
    <scope>NUCLEOTIDE SEQUENCE</scope>
    <source>
        <strain evidence="4">P19.10B</strain>
    </source>
</reference>
<dbReference type="PROSITE" id="PS51257">
    <property type="entry name" value="PROKAR_LIPOPROTEIN"/>
    <property type="match status" value="1"/>
</dbReference>
<evidence type="ECO:0000313" key="7">
    <source>
        <dbReference type="Proteomes" id="UP000434604"/>
    </source>
</evidence>
<name>A0A1Y4V393_9BACE</name>
<dbReference type="Proteomes" id="UP000434604">
    <property type="component" value="Unassembled WGS sequence"/>
</dbReference>
<reference evidence="6" key="1">
    <citation type="submission" date="2017-04" db="EMBL/GenBank/DDBJ databases">
        <title>Function of individual gut microbiota members based on whole genome sequencing of pure cultures obtained from chicken caecum.</title>
        <authorList>
            <person name="Medvecky M."/>
            <person name="Cejkova D."/>
            <person name="Polansky O."/>
            <person name="Karasova D."/>
            <person name="Kubasova T."/>
            <person name="Cizek A."/>
            <person name="Rychlik I."/>
        </authorList>
    </citation>
    <scope>NUCLEOTIDE SEQUENCE [LARGE SCALE GENOMIC DNA]</scope>
    <source>
        <strain evidence="6">An109</strain>
    </source>
</reference>
<protein>
    <submittedName>
        <fullName evidence="2">ABC transporter ATP-binding protein</fullName>
    </submittedName>
</protein>
<evidence type="ECO:0000313" key="3">
    <source>
        <dbReference type="EMBL" id="KAB6144119.1"/>
    </source>
</evidence>
<dbReference type="EMBL" id="NFLW01000044">
    <property type="protein sequence ID" value="OUQ63605.1"/>
    <property type="molecule type" value="Genomic_DNA"/>
</dbReference>
<dbReference type="EMBL" id="JAIWWW010000001">
    <property type="protein sequence ID" value="MCA4521862.1"/>
    <property type="molecule type" value="Genomic_DNA"/>
</dbReference>
<dbReference type="EMBL" id="WDER01000074">
    <property type="protein sequence ID" value="KAB6079177.1"/>
    <property type="molecule type" value="Genomic_DNA"/>
</dbReference>
<evidence type="ECO:0000313" key="5">
    <source>
        <dbReference type="EMBL" id="OUQ63605.1"/>
    </source>
</evidence>
<organism evidence="5 6">
    <name type="scientific">Bacteroides xylanisolvens</name>
    <dbReference type="NCBI Taxonomy" id="371601"/>
    <lineage>
        <taxon>Bacteria</taxon>
        <taxon>Pseudomonadati</taxon>
        <taxon>Bacteroidota</taxon>
        <taxon>Bacteroidia</taxon>
        <taxon>Bacteroidales</taxon>
        <taxon>Bacteroidaceae</taxon>
        <taxon>Bacteroides</taxon>
    </lineage>
</organism>
<feature type="signal peptide" evidence="1">
    <location>
        <begin position="1"/>
        <end position="24"/>
    </location>
</feature>
<keyword evidence="2" id="KW-0067">ATP-binding</keyword>
<dbReference type="Proteomes" id="UP000196036">
    <property type="component" value="Unassembled WGS sequence"/>
</dbReference>
<dbReference type="Proteomes" id="UP000474077">
    <property type="component" value="Unassembled WGS sequence"/>
</dbReference>
<comment type="caution">
    <text evidence="5">The sequence shown here is derived from an EMBL/GenBank/DDBJ whole genome shotgun (WGS) entry which is preliminary data.</text>
</comment>